<feature type="transmembrane region" description="Helical" evidence="1">
    <location>
        <begin position="61"/>
        <end position="79"/>
    </location>
</feature>
<dbReference type="GO" id="GO:0080120">
    <property type="term" value="P:CAAX-box protein maturation"/>
    <property type="evidence" value="ECO:0007669"/>
    <property type="project" value="UniProtKB-ARBA"/>
</dbReference>
<keyword evidence="1" id="KW-0472">Membrane</keyword>
<evidence type="ECO:0000313" key="3">
    <source>
        <dbReference type="EMBL" id="STY93510.1"/>
    </source>
</evidence>
<dbReference type="GO" id="GO:0004175">
    <property type="term" value="F:endopeptidase activity"/>
    <property type="evidence" value="ECO:0007669"/>
    <property type="project" value="UniProtKB-ARBA"/>
</dbReference>
<dbReference type="AlphaFoldDB" id="A0A378PY75"/>
<proteinExistence type="predicted"/>
<evidence type="ECO:0000259" key="2">
    <source>
        <dbReference type="Pfam" id="PF02517"/>
    </source>
</evidence>
<dbReference type="Pfam" id="PF02517">
    <property type="entry name" value="Rce1-like"/>
    <property type="match status" value="1"/>
</dbReference>
<keyword evidence="3" id="KW-0378">Hydrolase</keyword>
<feature type="transmembrane region" description="Helical" evidence="1">
    <location>
        <begin position="94"/>
        <end position="113"/>
    </location>
</feature>
<sequence>MKKLLKSFILLAYNEKLWFLILFKSGLCLLTFVVIWLVHYRLYHYSYEGLSSYLGFNKPNWNFLLLWTIIFISLHSFQWANHTRAIHIRLSEDILTYGLWATLISTVIIAPIYEEILMRGFLWRTTLDAFQSERIALILSSAVFAFAHYNFDPTAVIFYFISSFIFVSARTTGGTLAFAIFLHFLHNFALVLETLVIMSK</sequence>
<evidence type="ECO:0000256" key="1">
    <source>
        <dbReference type="SAM" id="Phobius"/>
    </source>
</evidence>
<keyword evidence="1" id="KW-0812">Transmembrane</keyword>
<organism evidence="3 4">
    <name type="scientific">Moraxella bovis</name>
    <dbReference type="NCBI Taxonomy" id="476"/>
    <lineage>
        <taxon>Bacteria</taxon>
        <taxon>Pseudomonadati</taxon>
        <taxon>Pseudomonadota</taxon>
        <taxon>Gammaproteobacteria</taxon>
        <taxon>Moraxellales</taxon>
        <taxon>Moraxellaceae</taxon>
        <taxon>Moraxella</taxon>
    </lineage>
</organism>
<protein>
    <submittedName>
        <fullName evidence="3">CAAX amino terminal protease self- immunity</fullName>
    </submittedName>
</protein>
<evidence type="ECO:0000313" key="4">
    <source>
        <dbReference type="Proteomes" id="UP000254133"/>
    </source>
</evidence>
<dbReference type="GO" id="GO:0006508">
    <property type="term" value="P:proteolysis"/>
    <property type="evidence" value="ECO:0007669"/>
    <property type="project" value="UniProtKB-KW"/>
</dbReference>
<gene>
    <name evidence="3" type="ORF">NCTC9426_02240</name>
</gene>
<dbReference type="EMBL" id="UGPZ01000003">
    <property type="protein sequence ID" value="STY93510.1"/>
    <property type="molecule type" value="Genomic_DNA"/>
</dbReference>
<keyword evidence="3" id="KW-0645">Protease</keyword>
<keyword evidence="1" id="KW-1133">Transmembrane helix</keyword>
<accession>A0A378PY75</accession>
<reference evidence="3 4" key="1">
    <citation type="submission" date="2018-06" db="EMBL/GenBank/DDBJ databases">
        <authorList>
            <consortium name="Pathogen Informatics"/>
            <person name="Doyle S."/>
        </authorList>
    </citation>
    <scope>NUCLEOTIDE SEQUENCE [LARGE SCALE GENOMIC DNA]</scope>
    <source>
        <strain evidence="3 4">NCTC9426</strain>
    </source>
</reference>
<name>A0A378PY75_MORBO</name>
<dbReference type="InterPro" id="IPR003675">
    <property type="entry name" value="Rce1/LyrA-like_dom"/>
</dbReference>
<dbReference type="Proteomes" id="UP000254133">
    <property type="component" value="Unassembled WGS sequence"/>
</dbReference>
<feature type="domain" description="CAAX prenyl protease 2/Lysostaphin resistance protein A-like" evidence="2">
    <location>
        <begin position="99"/>
        <end position="188"/>
    </location>
</feature>
<feature type="transmembrane region" description="Helical" evidence="1">
    <location>
        <begin position="17"/>
        <end position="40"/>
    </location>
</feature>
<feature type="transmembrane region" description="Helical" evidence="1">
    <location>
        <begin position="157"/>
        <end position="185"/>
    </location>
</feature>